<name>A0A3E2BIY5_9BACT</name>
<dbReference type="GO" id="GO:0005524">
    <property type="term" value="F:ATP binding"/>
    <property type="evidence" value="ECO:0007669"/>
    <property type="project" value="UniProtKB-UniRule"/>
</dbReference>
<evidence type="ECO:0000256" key="1">
    <source>
        <dbReference type="ARBA" id="ARBA00012513"/>
    </source>
</evidence>
<keyword evidence="8" id="KW-0812">Transmembrane</keyword>
<dbReference type="EMBL" id="QUAH01000022">
    <property type="protein sequence ID" value="RFT14709.1"/>
    <property type="molecule type" value="Genomic_DNA"/>
</dbReference>
<dbReference type="PANTHER" id="PTHR43289:SF6">
    <property type="entry name" value="SERINE_THREONINE-PROTEIN KINASE NEKL-3"/>
    <property type="match status" value="1"/>
</dbReference>
<keyword evidence="6 7" id="KW-0067">ATP-binding</keyword>
<accession>A0A3E2BIY5</accession>
<evidence type="ECO:0000313" key="10">
    <source>
        <dbReference type="EMBL" id="RFT14709.1"/>
    </source>
</evidence>
<gene>
    <name evidence="10" type="ORF">OP8BY_2438</name>
</gene>
<dbReference type="InterPro" id="IPR008271">
    <property type="entry name" value="Ser/Thr_kinase_AS"/>
</dbReference>
<dbReference type="Gene3D" id="1.10.510.10">
    <property type="entry name" value="Transferase(Phosphotransferase) domain 1"/>
    <property type="match status" value="1"/>
</dbReference>
<dbReference type="InterPro" id="IPR011717">
    <property type="entry name" value="TPR-4"/>
</dbReference>
<dbReference type="EC" id="2.7.11.1" evidence="1"/>
<dbReference type="PROSITE" id="PS50011">
    <property type="entry name" value="PROTEIN_KINASE_DOM"/>
    <property type="match status" value="1"/>
</dbReference>
<evidence type="ECO:0000256" key="6">
    <source>
        <dbReference type="ARBA" id="ARBA00022840"/>
    </source>
</evidence>
<evidence type="ECO:0000256" key="2">
    <source>
        <dbReference type="ARBA" id="ARBA00022527"/>
    </source>
</evidence>
<sequence>MAAIVTELRTGTTFAGRYEVIEELGRGGMGRVYKVYDQKTREKIALKLLRPEIAADEQAIERFGNELRFARKISHRNVCRMYDLGEEAGTHFITMEYVPGEDLKSILRMMGPMGAGKVVNIARQIAEGLAEAHQLGIVHRDLKPQNIMIDREGNVRIMDFGIARSARVKGLTGAGMVVGTPEYMSPEQFEGKEVDARSDIYSLGVILYEMTTGRLPFQGETLVSIALKQKTGDWPAPKDLAPQLPDDLNRLILRCLELDREKRYQTTGELLADLAKIEKSVPSTDKVLPSVPTTSRQLTVSFNLRRLIVPAAAALIVIAAAVAFFLLRKPGGPALNPRLALVSIFVNQTGDKNLDPLGRVAAYEIAHGLSQSGIMEVVPTVSVLETSRVIEARSGVPEGPDELQALARSTGAGTIVSGAYYLIDNELQFHATITNALSRKPIRILQPLKGSLDNKMGLVTELQGRIMGALAQNFEGGGMSEAAQKLRRPPVYEAYQEYLQGLELFGADYAQAVRHFTRAVELDPKFVQAKLYIAISYGNQGRYAEADSMLRSILEARDDLSPFEKLIFDWYDASFRGQHEKALRAIREAEKLAPNYYTTKYAVGLEALYVNRPRETIKTYAWMDSQDPRVHFTRPATAWWFEVLAAAYHLLGEYQKETEVAKQGKKYFPKDLRFARIEARALAARGRIEEVGKVIEGSLEVDTTRGTPGGVMMEAARELYAHGYREASREFAARAIGWAESRPEAERTTETHQVFYAEALYFAGRLDEAGRIFESLAAEHPENINFLGYLGTLAARRGDREVAMRIFEKLGKLERPFLLGDNLWWQARIASLLGDKERAVALLGEAFNQGFTYGVDLHREIDLESLWDYPPFKELLRPKG</sequence>
<dbReference type="Pfam" id="PF14559">
    <property type="entry name" value="TPR_19"/>
    <property type="match status" value="1"/>
</dbReference>
<dbReference type="PANTHER" id="PTHR43289">
    <property type="entry name" value="MITOGEN-ACTIVATED PROTEIN KINASE KINASE KINASE 20-RELATED"/>
    <property type="match status" value="1"/>
</dbReference>
<dbReference type="Pfam" id="PF07721">
    <property type="entry name" value="TPR_4"/>
    <property type="match status" value="1"/>
</dbReference>
<dbReference type="FunFam" id="1.10.510.10:FF:000021">
    <property type="entry name" value="Serine/threonine protein kinase"/>
    <property type="match status" value="1"/>
</dbReference>
<keyword evidence="8" id="KW-0472">Membrane</keyword>
<dbReference type="InterPro" id="IPR011990">
    <property type="entry name" value="TPR-like_helical_dom_sf"/>
</dbReference>
<dbReference type="GO" id="GO:0004674">
    <property type="term" value="F:protein serine/threonine kinase activity"/>
    <property type="evidence" value="ECO:0007669"/>
    <property type="project" value="UniProtKB-KW"/>
</dbReference>
<dbReference type="InterPro" id="IPR011009">
    <property type="entry name" value="Kinase-like_dom_sf"/>
</dbReference>
<dbReference type="Proteomes" id="UP000257323">
    <property type="component" value="Unassembled WGS sequence"/>
</dbReference>
<proteinExistence type="predicted"/>
<dbReference type="InterPro" id="IPR017441">
    <property type="entry name" value="Protein_kinase_ATP_BS"/>
</dbReference>
<keyword evidence="8" id="KW-1133">Transmembrane helix</keyword>
<reference evidence="10 11" key="1">
    <citation type="submission" date="2018-08" db="EMBL/GenBank/DDBJ databases">
        <title>Genome analysis of the thermophilic bacterium of the candidate phylum Aminicenantes from deep subsurface aquifer revealed its physiology and ecological role.</title>
        <authorList>
            <person name="Kadnikov V.V."/>
            <person name="Mardanov A.V."/>
            <person name="Beletsky A.V."/>
            <person name="Karnachuk O.V."/>
            <person name="Ravin N.V."/>
        </authorList>
    </citation>
    <scope>NUCLEOTIDE SEQUENCE [LARGE SCALE GENOMIC DNA]</scope>
    <source>
        <strain evidence="10">BY38</strain>
    </source>
</reference>
<evidence type="ECO:0000256" key="4">
    <source>
        <dbReference type="ARBA" id="ARBA00022741"/>
    </source>
</evidence>
<dbReference type="SUPFAM" id="SSF56112">
    <property type="entry name" value="Protein kinase-like (PK-like)"/>
    <property type="match status" value="1"/>
</dbReference>
<evidence type="ECO:0000256" key="5">
    <source>
        <dbReference type="ARBA" id="ARBA00022777"/>
    </source>
</evidence>
<dbReference type="Pfam" id="PF00069">
    <property type="entry name" value="Pkinase"/>
    <property type="match status" value="1"/>
</dbReference>
<comment type="caution">
    <text evidence="10">The sequence shown here is derived from an EMBL/GenBank/DDBJ whole genome shotgun (WGS) entry which is preliminary data.</text>
</comment>
<dbReference type="GO" id="GO:0042802">
    <property type="term" value="F:identical protein binding"/>
    <property type="evidence" value="ECO:0007669"/>
    <property type="project" value="InterPro"/>
</dbReference>
<keyword evidence="4 7" id="KW-0547">Nucleotide-binding</keyword>
<evidence type="ECO:0000256" key="7">
    <source>
        <dbReference type="PROSITE-ProRule" id="PRU10141"/>
    </source>
</evidence>
<feature type="domain" description="Protein kinase" evidence="9">
    <location>
        <begin position="18"/>
        <end position="277"/>
    </location>
</feature>
<dbReference type="PROSITE" id="PS00107">
    <property type="entry name" value="PROTEIN_KINASE_ATP"/>
    <property type="match status" value="1"/>
</dbReference>
<dbReference type="SUPFAM" id="SSF48452">
    <property type="entry name" value="TPR-like"/>
    <property type="match status" value="2"/>
</dbReference>
<feature type="transmembrane region" description="Helical" evidence="8">
    <location>
        <begin position="307"/>
        <end position="327"/>
    </location>
</feature>
<evidence type="ECO:0000256" key="3">
    <source>
        <dbReference type="ARBA" id="ARBA00022679"/>
    </source>
</evidence>
<dbReference type="InterPro" id="IPR000719">
    <property type="entry name" value="Prot_kinase_dom"/>
</dbReference>
<evidence type="ECO:0000259" key="9">
    <source>
        <dbReference type="PROSITE" id="PS50011"/>
    </source>
</evidence>
<dbReference type="AlphaFoldDB" id="A0A3E2BIY5"/>
<keyword evidence="5 10" id="KW-0418">Kinase</keyword>
<evidence type="ECO:0000313" key="11">
    <source>
        <dbReference type="Proteomes" id="UP000257323"/>
    </source>
</evidence>
<organism evidence="10 11">
    <name type="scientific">Candidatus Saccharicenans subterraneus</name>
    <dbReference type="NCBI Taxonomy" id="2508984"/>
    <lineage>
        <taxon>Bacteria</taxon>
        <taxon>Candidatus Aminicenantota</taxon>
        <taxon>Candidatus Aminicenantia</taxon>
        <taxon>Candidatus Aminicenantales</taxon>
        <taxon>Candidatus Saccharicenantaceae</taxon>
        <taxon>Candidatus Saccharicenans</taxon>
    </lineage>
</organism>
<evidence type="ECO:0000256" key="8">
    <source>
        <dbReference type="SAM" id="Phobius"/>
    </source>
</evidence>
<feature type="binding site" evidence="7">
    <location>
        <position position="47"/>
    </location>
    <ligand>
        <name>ATP</name>
        <dbReference type="ChEBI" id="CHEBI:30616"/>
    </ligand>
</feature>
<keyword evidence="2 10" id="KW-0723">Serine/threonine-protein kinase</keyword>
<protein>
    <recommendedName>
        <fullName evidence="1">non-specific serine/threonine protein kinase</fullName>
        <ecNumber evidence="1">2.7.11.1</ecNumber>
    </recommendedName>
</protein>
<dbReference type="SMART" id="SM00220">
    <property type="entry name" value="S_TKc"/>
    <property type="match status" value="1"/>
</dbReference>
<dbReference type="Gene3D" id="1.25.40.10">
    <property type="entry name" value="Tetratricopeptide repeat domain"/>
    <property type="match status" value="2"/>
</dbReference>
<dbReference type="PROSITE" id="PS00108">
    <property type="entry name" value="PROTEIN_KINASE_ST"/>
    <property type="match status" value="1"/>
</dbReference>
<dbReference type="CDD" id="cd14014">
    <property type="entry name" value="STKc_PknB_like"/>
    <property type="match status" value="1"/>
</dbReference>
<dbReference type="Gene3D" id="3.30.200.20">
    <property type="entry name" value="Phosphorylase Kinase, domain 1"/>
    <property type="match status" value="1"/>
</dbReference>
<keyword evidence="3" id="KW-0808">Transferase</keyword>